<dbReference type="PATRIC" id="fig|1125712.3.peg.1821"/>
<dbReference type="GO" id="GO:0019592">
    <property type="term" value="P:mannitol catabolic process"/>
    <property type="evidence" value="ECO:0007669"/>
    <property type="project" value="TreeGrafter"/>
</dbReference>
<keyword evidence="7" id="KW-1185">Reference proteome</keyword>
<dbReference type="InterPro" id="IPR013328">
    <property type="entry name" value="6PGD_dom2"/>
</dbReference>
<dbReference type="EMBL" id="AWEZ01000061">
    <property type="protein sequence ID" value="ERL06961.1"/>
    <property type="molecule type" value="Genomic_DNA"/>
</dbReference>
<dbReference type="NCBIfam" id="NF002969">
    <property type="entry name" value="PRK03643.1"/>
    <property type="match status" value="1"/>
</dbReference>
<proteinExistence type="predicted"/>
<evidence type="ECO:0000313" key="6">
    <source>
        <dbReference type="EMBL" id="ERL06961.1"/>
    </source>
</evidence>
<evidence type="ECO:0000256" key="3">
    <source>
        <dbReference type="ARBA" id="ARBA00048615"/>
    </source>
</evidence>
<evidence type="ECO:0000313" key="7">
    <source>
        <dbReference type="Proteomes" id="UP000016638"/>
    </source>
</evidence>
<dbReference type="InterPro" id="IPR013118">
    <property type="entry name" value="Mannitol_DH_C"/>
</dbReference>
<dbReference type="InterPro" id="IPR036291">
    <property type="entry name" value="NAD(P)-bd_dom_sf"/>
</dbReference>
<dbReference type="SUPFAM" id="SSF48179">
    <property type="entry name" value="6-phosphogluconate dehydrogenase C-terminal domain-like"/>
    <property type="match status" value="1"/>
</dbReference>
<dbReference type="eggNOG" id="COG0246">
    <property type="taxonomic scope" value="Bacteria"/>
</dbReference>
<dbReference type="GO" id="GO:0005829">
    <property type="term" value="C:cytosol"/>
    <property type="evidence" value="ECO:0007669"/>
    <property type="project" value="TreeGrafter"/>
</dbReference>
<evidence type="ECO:0000259" key="4">
    <source>
        <dbReference type="Pfam" id="PF01232"/>
    </source>
</evidence>
<dbReference type="PANTHER" id="PTHR30524:SF0">
    <property type="entry name" value="ALTRONATE OXIDOREDUCTASE-RELATED"/>
    <property type="match status" value="1"/>
</dbReference>
<name>U2V2Q4_9ACTN</name>
<feature type="domain" description="Mannitol dehydrogenase N-terminal" evidence="4">
    <location>
        <begin position="25"/>
        <end position="268"/>
    </location>
</feature>
<accession>U2V2Q4</accession>
<reference evidence="6 7" key="1">
    <citation type="submission" date="2013-08" db="EMBL/GenBank/DDBJ databases">
        <authorList>
            <person name="Durkin A.S."/>
            <person name="Haft D.R."/>
            <person name="McCorrison J."/>
            <person name="Torralba M."/>
            <person name="Gillis M."/>
            <person name="Haft D.H."/>
            <person name="Methe B."/>
            <person name="Sutton G."/>
            <person name="Nelson K.E."/>
        </authorList>
    </citation>
    <scope>NUCLEOTIDE SEQUENCE [LARGE SCALE GENOMIC DNA]</scope>
    <source>
        <strain evidence="6 7">F0195</strain>
    </source>
</reference>
<keyword evidence="2" id="KW-0520">NAD</keyword>
<evidence type="ECO:0000256" key="1">
    <source>
        <dbReference type="ARBA" id="ARBA00023002"/>
    </source>
</evidence>
<keyword evidence="1" id="KW-0560">Oxidoreductase</keyword>
<dbReference type="InterPro" id="IPR013131">
    <property type="entry name" value="Mannitol_DH_N"/>
</dbReference>
<dbReference type="GO" id="GO:0009026">
    <property type="term" value="F:tagaturonate reductase activity"/>
    <property type="evidence" value="ECO:0007669"/>
    <property type="project" value="TreeGrafter"/>
</dbReference>
<gene>
    <name evidence="6" type="ORF">HMPREF1316_0980</name>
</gene>
<dbReference type="InterPro" id="IPR008927">
    <property type="entry name" value="6-PGluconate_DH-like_C_sf"/>
</dbReference>
<dbReference type="GO" id="GO:0019698">
    <property type="term" value="P:D-galacturonate catabolic process"/>
    <property type="evidence" value="ECO:0007669"/>
    <property type="project" value="TreeGrafter"/>
</dbReference>
<dbReference type="Pfam" id="PF08125">
    <property type="entry name" value="Mannitol_dh_C"/>
    <property type="match status" value="1"/>
</dbReference>
<dbReference type="STRING" id="1125712.HMPREF1316_0980"/>
<dbReference type="Gene3D" id="1.10.1040.10">
    <property type="entry name" value="N-(1-d-carboxylethyl)-l-norvaline Dehydrogenase, domain 2"/>
    <property type="match status" value="1"/>
</dbReference>
<dbReference type="PANTHER" id="PTHR30524">
    <property type="entry name" value="MANNITOL-1-PHOSPHATE 5-DEHYDROGENASE"/>
    <property type="match status" value="1"/>
</dbReference>
<organism evidence="6 7">
    <name type="scientific">Olsenella profusa F0195</name>
    <dbReference type="NCBI Taxonomy" id="1125712"/>
    <lineage>
        <taxon>Bacteria</taxon>
        <taxon>Bacillati</taxon>
        <taxon>Actinomycetota</taxon>
        <taxon>Coriobacteriia</taxon>
        <taxon>Coriobacteriales</taxon>
        <taxon>Atopobiaceae</taxon>
        <taxon>Olsenella</taxon>
    </lineage>
</organism>
<evidence type="ECO:0000256" key="2">
    <source>
        <dbReference type="ARBA" id="ARBA00023027"/>
    </source>
</evidence>
<dbReference type="Pfam" id="PF01232">
    <property type="entry name" value="Mannitol_dh"/>
    <property type="match status" value="1"/>
</dbReference>
<dbReference type="Gene3D" id="3.40.50.720">
    <property type="entry name" value="NAD(P)-binding Rossmann-like Domain"/>
    <property type="match status" value="1"/>
</dbReference>
<dbReference type="SUPFAM" id="SSF51735">
    <property type="entry name" value="NAD(P)-binding Rossmann-fold domains"/>
    <property type="match status" value="1"/>
</dbReference>
<dbReference type="Proteomes" id="UP000016638">
    <property type="component" value="Unassembled WGS sequence"/>
</dbReference>
<evidence type="ECO:0000259" key="5">
    <source>
        <dbReference type="Pfam" id="PF08125"/>
    </source>
</evidence>
<feature type="domain" description="Mannitol dehydrogenase C-terminal" evidence="5">
    <location>
        <begin position="283"/>
        <end position="478"/>
    </location>
</feature>
<dbReference type="OrthoDB" id="271711at2"/>
<sequence length="503" mass="55990">METLSYKTLKDIGYDGFLLKEAPERVLQFGDGNFLRAFAERFIDLANERAGYDGKVVLVQPHATSFERADALNAQDGLYSLYMRGRDGGSKVDSMRVISCVSRVLNPNRAADYDDMMGVARSRDLELVISNTTEAGIAYDPACRPDDRPPASFPAKLAQVLHERFVAGLPGVMILSCELIDHNGDELRRCVDAHVKQWGWEPAFTAWLDEECTFCTTLVDSIVPGGIRDRAEAWALDERAGFHDAFADVREVFDMWGIEGAPGLADRLPFKAAGLDTVFVTPDVTPYKRRKVRILNGAHTGFVPGAFLAGFDIVRDCMHDDVIRTFMNEMLDEEVIPTLVPELEEQGCRDFAARVQERFDNPFIDHQLLSICLNSVSKWRTRDLPTLLDFHRASGRLPRRLSMSLAMLLAFYTSGNPSLEEDGLHLTRENGDGYVAHDEERVLDFFTAHASDGDALLVHHTLTDSDMWGEDLTAIPGLEGLVAQDLSLIRADGALEAFRSVIG</sequence>
<dbReference type="AlphaFoldDB" id="U2V2Q4"/>
<comment type="caution">
    <text evidence="6">The sequence shown here is derived from an EMBL/GenBank/DDBJ whole genome shotgun (WGS) entry which is preliminary data.</text>
</comment>
<dbReference type="GO" id="GO:0008926">
    <property type="term" value="F:mannitol-1-phosphate 5-dehydrogenase activity"/>
    <property type="evidence" value="ECO:0007669"/>
    <property type="project" value="UniProtKB-EC"/>
</dbReference>
<protein>
    <submittedName>
        <fullName evidence="6">Mannitol dehydrogenase C-terminal domain protein</fullName>
    </submittedName>
</protein>
<comment type="catalytic activity">
    <reaction evidence="3">
        <text>D-mannitol 1-phosphate + NAD(+) = beta-D-fructose 6-phosphate + NADH + H(+)</text>
        <dbReference type="Rhea" id="RHEA:19661"/>
        <dbReference type="ChEBI" id="CHEBI:15378"/>
        <dbReference type="ChEBI" id="CHEBI:57540"/>
        <dbReference type="ChEBI" id="CHEBI:57634"/>
        <dbReference type="ChEBI" id="CHEBI:57945"/>
        <dbReference type="ChEBI" id="CHEBI:61381"/>
        <dbReference type="EC" id="1.1.1.17"/>
    </reaction>
</comment>
<dbReference type="RefSeq" id="WP_021726700.1">
    <property type="nucleotide sequence ID" value="NZ_AWEZ01000061.1"/>
</dbReference>